<evidence type="ECO:0000313" key="16">
    <source>
        <dbReference type="EMBL" id="QJR82636.1"/>
    </source>
</evidence>
<feature type="transmembrane region" description="Helical" evidence="15">
    <location>
        <begin position="49"/>
        <end position="72"/>
    </location>
</feature>
<reference evidence="16 17" key="2">
    <citation type="submission" date="2020-04" db="EMBL/GenBank/DDBJ databases">
        <title>Complete genome sequence of Alteromonas pelagimontana 5.12T.</title>
        <authorList>
            <person name="Sinha R.K."/>
            <person name="Krishnan K.P."/>
            <person name="Kurian J.P."/>
        </authorList>
    </citation>
    <scope>NUCLEOTIDE SEQUENCE [LARGE SCALE GENOMIC DNA]</scope>
    <source>
        <strain evidence="16 17">5.12</strain>
    </source>
</reference>
<evidence type="ECO:0000256" key="7">
    <source>
        <dbReference type="ARBA" id="ARBA00022692"/>
    </source>
</evidence>
<dbReference type="AlphaFoldDB" id="A0A6M4MKN2"/>
<dbReference type="EMBL" id="CP052766">
    <property type="protein sequence ID" value="QJR82636.1"/>
    <property type="molecule type" value="Genomic_DNA"/>
</dbReference>
<feature type="transmembrane region" description="Helical" evidence="15">
    <location>
        <begin position="6"/>
        <end position="28"/>
    </location>
</feature>
<dbReference type="GO" id="GO:0070818">
    <property type="term" value="F:protoporphyrinogen oxidase activity"/>
    <property type="evidence" value="ECO:0007669"/>
    <property type="project" value="UniProtKB-UniRule"/>
</dbReference>
<evidence type="ECO:0000256" key="4">
    <source>
        <dbReference type="ARBA" id="ARBA00017504"/>
    </source>
</evidence>
<sequence>MLWFLILHILSLLVWTAAVLYVPILVVHTAQEQEHYHRLPTDIGSLARLVFTHVASPAAIIAIIAGTLVFVVGEKVTFWLFVKLTLVSLMTASHASMGLLITRLERNELRNLKTFSWILFVLTSSCIVAVVWVVLAKPAIPEAFPWRL</sequence>
<dbReference type="KEGG" id="apel:CA267_018695"/>
<dbReference type="OrthoDB" id="5770094at2"/>
<evidence type="ECO:0000256" key="2">
    <source>
        <dbReference type="ARBA" id="ARBA00005073"/>
    </source>
</evidence>
<dbReference type="GO" id="GO:0046872">
    <property type="term" value="F:metal ion binding"/>
    <property type="evidence" value="ECO:0007669"/>
    <property type="project" value="UniProtKB-UniRule"/>
</dbReference>
<comment type="similarity">
    <text evidence="3 14">Belongs to the HemJ family.</text>
</comment>
<keyword evidence="5 14" id="KW-1003">Cell membrane</keyword>
<gene>
    <name evidence="16" type="ORF">CA267_018695</name>
</gene>
<dbReference type="PIRSF" id="PIRSF004638">
    <property type="entry name" value="UCP004638"/>
    <property type="match status" value="1"/>
</dbReference>
<dbReference type="PANTHER" id="PTHR40255">
    <property type="entry name" value="UPF0093 MEMBRANE PROTEIN SLR1790"/>
    <property type="match status" value="1"/>
</dbReference>
<keyword evidence="7 15" id="KW-0812">Transmembrane</keyword>
<evidence type="ECO:0000256" key="8">
    <source>
        <dbReference type="ARBA" id="ARBA00022723"/>
    </source>
</evidence>
<feature type="transmembrane region" description="Helical" evidence="15">
    <location>
        <begin position="78"/>
        <end position="102"/>
    </location>
</feature>
<keyword evidence="6 14" id="KW-0349">Heme</keyword>
<comment type="function">
    <text evidence="14">Catalyzes the oxidation of protoporphyrinogen IX to protoporphyrin IX.</text>
</comment>
<evidence type="ECO:0000256" key="10">
    <source>
        <dbReference type="ARBA" id="ARBA00023002"/>
    </source>
</evidence>
<accession>A0A6M4MKN2</accession>
<reference evidence="17" key="1">
    <citation type="submission" date="2014-12" db="EMBL/GenBank/DDBJ databases">
        <title>Complete genome sequence of a multi-drug resistant Klebsiella pneumoniae.</title>
        <authorList>
            <person name="Hua X."/>
            <person name="Chen Q."/>
            <person name="Li X."/>
            <person name="Feng Y."/>
            <person name="Ruan Z."/>
            <person name="Yu Y."/>
        </authorList>
    </citation>
    <scope>NUCLEOTIDE SEQUENCE [LARGE SCALE GENOMIC DNA]</scope>
    <source>
        <strain evidence="17">5.12</strain>
    </source>
</reference>
<keyword evidence="12 14" id="KW-0472">Membrane</keyword>
<name>A0A6M4MKN2_9ALTE</name>
<comment type="cofactor">
    <cofactor evidence="14">
        <name>heme b</name>
        <dbReference type="ChEBI" id="CHEBI:60344"/>
    </cofactor>
    <text evidence="14">Binds 1 heme b (iron(II)-protoporphyrin IX) group per subunit.</text>
</comment>
<dbReference type="InterPro" id="IPR005265">
    <property type="entry name" value="HemJ-like"/>
</dbReference>
<dbReference type="RefSeq" id="WP_075610065.1">
    <property type="nucleotide sequence ID" value="NZ_CP052766.1"/>
</dbReference>
<keyword evidence="10" id="KW-0560">Oxidoreductase</keyword>
<evidence type="ECO:0000256" key="13">
    <source>
        <dbReference type="ARBA" id="ARBA00048390"/>
    </source>
</evidence>
<dbReference type="UniPathway" id="UPA00251">
    <property type="reaction ID" value="UER00324"/>
</dbReference>
<comment type="catalytic activity">
    <reaction evidence="13 14">
        <text>protoporphyrinogen IX + 3 A = protoporphyrin IX + 3 AH2</text>
        <dbReference type="Rhea" id="RHEA:62000"/>
        <dbReference type="ChEBI" id="CHEBI:13193"/>
        <dbReference type="ChEBI" id="CHEBI:17499"/>
        <dbReference type="ChEBI" id="CHEBI:57306"/>
        <dbReference type="ChEBI" id="CHEBI:57307"/>
    </reaction>
</comment>
<evidence type="ECO:0000256" key="14">
    <source>
        <dbReference type="PIRNR" id="PIRNR004638"/>
    </source>
</evidence>
<evidence type="ECO:0000256" key="3">
    <source>
        <dbReference type="ARBA" id="ARBA00006501"/>
    </source>
</evidence>
<comment type="subcellular location">
    <subcellularLocation>
        <location evidence="1">Cell membrane</location>
        <topology evidence="1">Multi-pass membrane protein</topology>
    </subcellularLocation>
</comment>
<evidence type="ECO:0000256" key="5">
    <source>
        <dbReference type="ARBA" id="ARBA00022475"/>
    </source>
</evidence>
<keyword evidence="8 14" id="KW-0479">Metal-binding</keyword>
<dbReference type="Proteomes" id="UP000219285">
    <property type="component" value="Chromosome"/>
</dbReference>
<evidence type="ECO:0000256" key="6">
    <source>
        <dbReference type="ARBA" id="ARBA00022617"/>
    </source>
</evidence>
<dbReference type="GO" id="GO:0006782">
    <property type="term" value="P:protoporphyrinogen IX biosynthetic process"/>
    <property type="evidence" value="ECO:0007669"/>
    <property type="project" value="UniProtKB-UniRule"/>
</dbReference>
<proteinExistence type="inferred from homology"/>
<evidence type="ECO:0000256" key="12">
    <source>
        <dbReference type="ARBA" id="ARBA00023136"/>
    </source>
</evidence>
<feature type="transmembrane region" description="Helical" evidence="15">
    <location>
        <begin position="114"/>
        <end position="135"/>
    </location>
</feature>
<evidence type="ECO:0000256" key="11">
    <source>
        <dbReference type="ARBA" id="ARBA00023004"/>
    </source>
</evidence>
<dbReference type="GO" id="GO:0005886">
    <property type="term" value="C:plasma membrane"/>
    <property type="evidence" value="ECO:0007669"/>
    <property type="project" value="UniProtKB-SubCell"/>
</dbReference>
<dbReference type="Pfam" id="PF03653">
    <property type="entry name" value="UPF0093"/>
    <property type="match status" value="1"/>
</dbReference>
<dbReference type="PANTHER" id="PTHR40255:SF1">
    <property type="entry name" value="PROTOPORPHYRINOGEN IX OXIDASE"/>
    <property type="match status" value="1"/>
</dbReference>
<evidence type="ECO:0000256" key="1">
    <source>
        <dbReference type="ARBA" id="ARBA00004651"/>
    </source>
</evidence>
<evidence type="ECO:0000313" key="17">
    <source>
        <dbReference type="Proteomes" id="UP000219285"/>
    </source>
</evidence>
<keyword evidence="9 15" id="KW-1133">Transmembrane helix</keyword>
<keyword evidence="17" id="KW-1185">Reference proteome</keyword>
<dbReference type="EC" id="1.3.99.-" evidence="14"/>
<evidence type="ECO:0000256" key="15">
    <source>
        <dbReference type="SAM" id="Phobius"/>
    </source>
</evidence>
<keyword evidence="11 14" id="KW-0408">Iron</keyword>
<comment type="pathway">
    <text evidence="2 14">Porphyrin-containing compound metabolism; protoporphyrin-IX biosynthesis; protoporphyrin-IX from protoporphyrinogen-IX: step 1/1.</text>
</comment>
<protein>
    <recommendedName>
        <fullName evidence="4 14">Protoporphyrinogen IX oxidase</fullName>
        <ecNumber evidence="14">1.3.99.-</ecNumber>
    </recommendedName>
</protein>
<organism evidence="16 17">
    <name type="scientific">Alteromonas pelagimontana</name>
    <dbReference type="NCBI Taxonomy" id="1858656"/>
    <lineage>
        <taxon>Bacteria</taxon>
        <taxon>Pseudomonadati</taxon>
        <taxon>Pseudomonadota</taxon>
        <taxon>Gammaproteobacteria</taxon>
        <taxon>Alteromonadales</taxon>
        <taxon>Alteromonadaceae</taxon>
        <taxon>Alteromonas/Salinimonas group</taxon>
        <taxon>Alteromonas</taxon>
    </lineage>
</organism>
<evidence type="ECO:0000256" key="9">
    <source>
        <dbReference type="ARBA" id="ARBA00022989"/>
    </source>
</evidence>